<gene>
    <name evidence="1" type="ORF">HGG74_15960</name>
</gene>
<evidence type="ECO:0000313" key="2">
    <source>
        <dbReference type="Proteomes" id="UP000544090"/>
    </source>
</evidence>
<dbReference type="Proteomes" id="UP000544090">
    <property type="component" value="Unassembled WGS sequence"/>
</dbReference>
<dbReference type="AlphaFoldDB" id="A0A7X6K5P8"/>
<name>A0A7X6K5P8_9MICC</name>
<protein>
    <submittedName>
        <fullName evidence="1">Uncharacterized protein</fullName>
    </submittedName>
</protein>
<accession>A0A7X6K5P8</accession>
<keyword evidence="2" id="KW-1185">Reference proteome</keyword>
<reference evidence="1 2" key="1">
    <citation type="submission" date="2020-04" db="EMBL/GenBank/DDBJ databases">
        <title>Arthrobacter sp. nov.</title>
        <authorList>
            <person name="Liu S."/>
        </authorList>
    </citation>
    <scope>NUCLEOTIDE SEQUENCE [LARGE SCALE GENOMIC DNA]</scope>
    <source>
        <strain evidence="1 2">E918</strain>
    </source>
</reference>
<dbReference type="RefSeq" id="WP_168487945.1">
    <property type="nucleotide sequence ID" value="NZ_JAAZSQ010000018.1"/>
</dbReference>
<evidence type="ECO:0000313" key="1">
    <source>
        <dbReference type="EMBL" id="NKX56005.1"/>
    </source>
</evidence>
<dbReference type="EMBL" id="JAAZSQ010000018">
    <property type="protein sequence ID" value="NKX56005.1"/>
    <property type="molecule type" value="Genomic_DNA"/>
</dbReference>
<sequence>MIPNPETAEAINAEAVKLLAGHHVADEYRVDGTFRMDCTCRASVKFPCPASEYGTSQSDTVFAGHQVQVLRPLLDELALLRDMAARLPSLASEMQDRDVPLYIQAHLDQIMTEAGLDSATGRPPARD</sequence>
<proteinExistence type="predicted"/>
<comment type="caution">
    <text evidence="1">The sequence shown here is derived from an EMBL/GenBank/DDBJ whole genome shotgun (WGS) entry which is preliminary data.</text>
</comment>
<organism evidence="1 2">
    <name type="scientific">Arthrobacter mobilis</name>
    <dbReference type="NCBI Taxonomy" id="2724944"/>
    <lineage>
        <taxon>Bacteria</taxon>
        <taxon>Bacillati</taxon>
        <taxon>Actinomycetota</taxon>
        <taxon>Actinomycetes</taxon>
        <taxon>Micrococcales</taxon>
        <taxon>Micrococcaceae</taxon>
        <taxon>Arthrobacter</taxon>
    </lineage>
</organism>